<feature type="region of interest" description="Disordered" evidence="1">
    <location>
        <begin position="1"/>
        <end position="27"/>
    </location>
</feature>
<dbReference type="InParanoid" id="A0A316VKP7"/>
<dbReference type="GeneID" id="37022526"/>
<dbReference type="Proteomes" id="UP000245771">
    <property type="component" value="Unassembled WGS sequence"/>
</dbReference>
<feature type="compositionally biased region" description="Low complexity" evidence="1">
    <location>
        <begin position="180"/>
        <end position="227"/>
    </location>
</feature>
<feature type="compositionally biased region" description="Polar residues" evidence="1">
    <location>
        <begin position="1"/>
        <end position="11"/>
    </location>
</feature>
<organism evidence="2 3">
    <name type="scientific">Meira miltonrushii</name>
    <dbReference type="NCBI Taxonomy" id="1280837"/>
    <lineage>
        <taxon>Eukaryota</taxon>
        <taxon>Fungi</taxon>
        <taxon>Dikarya</taxon>
        <taxon>Basidiomycota</taxon>
        <taxon>Ustilaginomycotina</taxon>
        <taxon>Exobasidiomycetes</taxon>
        <taxon>Exobasidiales</taxon>
        <taxon>Brachybasidiaceae</taxon>
        <taxon>Meira</taxon>
    </lineage>
</organism>
<accession>A0A316VKP7</accession>
<protein>
    <submittedName>
        <fullName evidence="2">Uncharacterized protein</fullName>
    </submittedName>
</protein>
<feature type="region of interest" description="Disordered" evidence="1">
    <location>
        <begin position="164"/>
        <end position="233"/>
    </location>
</feature>
<sequence>MNSERVTLLTDSSKRPASANTPNPNLKDLSRHARAIEEHLHHVHPSEVGTYRVNELYKVHGEAEIQRNKQQHHMNVDSQMMQGHENIKAGDKRVRKMLHGTRAEEKQKEIAMHDNYNNAKEERDKHRKTMRNIKSDARIHQKAGNFVEQDVRFVTQMNFDHSRQLGFRKDGSHVSSVPNSPTGSPRGSPSSSPHGSPVGSPRGSSSASSGKFSSSSPNRSTSGPGPSHKTTGA</sequence>
<gene>
    <name evidence="2" type="ORF">FA14DRAFT_177473</name>
</gene>
<proteinExistence type="predicted"/>
<dbReference type="EMBL" id="KZ819602">
    <property type="protein sequence ID" value="PWN38199.1"/>
    <property type="molecule type" value="Genomic_DNA"/>
</dbReference>
<name>A0A316VKP7_9BASI</name>
<dbReference type="RefSeq" id="XP_025358501.1">
    <property type="nucleotide sequence ID" value="XM_025500745.1"/>
</dbReference>
<dbReference type="AlphaFoldDB" id="A0A316VKP7"/>
<keyword evidence="3" id="KW-1185">Reference proteome</keyword>
<evidence type="ECO:0000313" key="3">
    <source>
        <dbReference type="Proteomes" id="UP000245771"/>
    </source>
</evidence>
<evidence type="ECO:0000313" key="2">
    <source>
        <dbReference type="EMBL" id="PWN38199.1"/>
    </source>
</evidence>
<reference evidence="2 3" key="1">
    <citation type="journal article" date="2018" name="Mol. Biol. Evol.">
        <title>Broad Genomic Sampling Reveals a Smut Pathogenic Ancestry of the Fungal Clade Ustilaginomycotina.</title>
        <authorList>
            <person name="Kijpornyongpan T."/>
            <person name="Mondo S.J."/>
            <person name="Barry K."/>
            <person name="Sandor L."/>
            <person name="Lee J."/>
            <person name="Lipzen A."/>
            <person name="Pangilinan J."/>
            <person name="LaButti K."/>
            <person name="Hainaut M."/>
            <person name="Henrissat B."/>
            <person name="Grigoriev I.V."/>
            <person name="Spatafora J.W."/>
            <person name="Aime M.C."/>
        </authorList>
    </citation>
    <scope>NUCLEOTIDE SEQUENCE [LARGE SCALE GENOMIC DNA]</scope>
    <source>
        <strain evidence="2 3">MCA 3882</strain>
    </source>
</reference>
<evidence type="ECO:0000256" key="1">
    <source>
        <dbReference type="SAM" id="MobiDB-lite"/>
    </source>
</evidence>